<sequence length="185" mass="20921">MSSRSTPPLRVALGRRQIPGFTYTAHSPDVVEFKVWSPLPRLSLVDVRLWLAYAVLGFWFLFHRPATSWYPWVIHSLVSAGWAWALVWTVRQESFLVIRDIGVQLGTVNALGQHTVRFIAKEDIQDIIINEAITMLEIKTYLAILVKQGTPMVVVFGGMLPRLSVLKCVYREARAILFQPASCVG</sequence>
<keyword evidence="5" id="KW-1185">Reference proteome</keyword>
<evidence type="ECO:0000313" key="4">
    <source>
        <dbReference type="EMBL" id="KAJ1963102.1"/>
    </source>
</evidence>
<dbReference type="GO" id="GO:0006506">
    <property type="term" value="P:GPI anchor biosynthetic process"/>
    <property type="evidence" value="ECO:0007669"/>
    <property type="project" value="InterPro"/>
</dbReference>
<comment type="similarity">
    <text evidence="2">Belongs to the PIGH family.</text>
</comment>
<accession>A0A9W8ANP2</accession>
<gene>
    <name evidence="4" type="ORF">IWQ62_003322</name>
</gene>
<dbReference type="GO" id="GO:0000506">
    <property type="term" value="C:glycosylphosphatidylinositol-N-acetylglucosaminyltransferase (GPI-GnT) complex"/>
    <property type="evidence" value="ECO:0007669"/>
    <property type="project" value="InterPro"/>
</dbReference>
<dbReference type="InterPro" id="IPR019328">
    <property type="entry name" value="PIGH-H_dom"/>
</dbReference>
<dbReference type="InterPro" id="IPR044215">
    <property type="entry name" value="PIG-H"/>
</dbReference>
<dbReference type="PANTHER" id="PTHR15231:SF1">
    <property type="entry name" value="PHOSPHATIDYLINOSITOL N-ACETYLGLUCOSAMINYLTRANSFERASE SUBUNIT H"/>
    <property type="match status" value="1"/>
</dbReference>
<name>A0A9W8ANP2_9FUNG</name>
<evidence type="ECO:0000256" key="1">
    <source>
        <dbReference type="ARBA" id="ARBA00004687"/>
    </source>
</evidence>
<dbReference type="AlphaFoldDB" id="A0A9W8ANP2"/>
<protein>
    <recommendedName>
        <fullName evidence="3">Phosphatidylinositol N-acetylglucosaminyltransferase subunit H conserved domain-containing protein</fullName>
    </recommendedName>
</protein>
<feature type="domain" description="Phosphatidylinositol N-acetylglucosaminyltransferase subunit H conserved" evidence="3">
    <location>
        <begin position="94"/>
        <end position="156"/>
    </location>
</feature>
<evidence type="ECO:0000259" key="3">
    <source>
        <dbReference type="Pfam" id="PF10181"/>
    </source>
</evidence>
<dbReference type="Pfam" id="PF10181">
    <property type="entry name" value="PIG-H"/>
    <property type="match status" value="1"/>
</dbReference>
<dbReference type="EMBL" id="JANBPY010000871">
    <property type="protein sequence ID" value="KAJ1963102.1"/>
    <property type="molecule type" value="Genomic_DNA"/>
</dbReference>
<dbReference type="Proteomes" id="UP001150925">
    <property type="component" value="Unassembled WGS sequence"/>
</dbReference>
<proteinExistence type="inferred from homology"/>
<evidence type="ECO:0000313" key="5">
    <source>
        <dbReference type="Proteomes" id="UP001150925"/>
    </source>
</evidence>
<comment type="pathway">
    <text evidence="1">Glycolipid biosynthesis; glycosylphosphatidylinositol-anchor biosynthesis.</text>
</comment>
<evidence type="ECO:0000256" key="2">
    <source>
        <dbReference type="ARBA" id="ARBA00009610"/>
    </source>
</evidence>
<reference evidence="4" key="1">
    <citation type="submission" date="2022-07" db="EMBL/GenBank/DDBJ databases">
        <title>Phylogenomic reconstructions and comparative analyses of Kickxellomycotina fungi.</title>
        <authorList>
            <person name="Reynolds N.K."/>
            <person name="Stajich J.E."/>
            <person name="Barry K."/>
            <person name="Grigoriev I.V."/>
            <person name="Crous P."/>
            <person name="Smith M.E."/>
        </authorList>
    </citation>
    <scope>NUCLEOTIDE SEQUENCE</scope>
    <source>
        <strain evidence="4">RSA 1196</strain>
    </source>
</reference>
<dbReference type="PANTHER" id="PTHR15231">
    <property type="entry name" value="PHOSPHATIDYLINOSITOL N-ACETYLGLUCOSAMINYLTRANSFERASE SUBUNIT H"/>
    <property type="match status" value="1"/>
</dbReference>
<organism evidence="4 5">
    <name type="scientific">Dispira parvispora</name>
    <dbReference type="NCBI Taxonomy" id="1520584"/>
    <lineage>
        <taxon>Eukaryota</taxon>
        <taxon>Fungi</taxon>
        <taxon>Fungi incertae sedis</taxon>
        <taxon>Zoopagomycota</taxon>
        <taxon>Kickxellomycotina</taxon>
        <taxon>Dimargaritomycetes</taxon>
        <taxon>Dimargaritales</taxon>
        <taxon>Dimargaritaceae</taxon>
        <taxon>Dispira</taxon>
    </lineage>
</organism>
<comment type="caution">
    <text evidence="4">The sequence shown here is derived from an EMBL/GenBank/DDBJ whole genome shotgun (WGS) entry which is preliminary data.</text>
</comment>
<dbReference type="OrthoDB" id="6256716at2759"/>